<evidence type="ECO:0000313" key="1">
    <source>
        <dbReference type="EMBL" id="UVF18483.1"/>
    </source>
</evidence>
<reference evidence="1" key="1">
    <citation type="submission" date="2022-08" db="EMBL/GenBank/DDBJ databases">
        <title>Microvirga terrae sp. nov., isolated from soil.</title>
        <authorList>
            <person name="Kim K.H."/>
            <person name="Seo Y.L."/>
            <person name="Kim J.M."/>
            <person name="Lee J.K."/>
            <person name="Han D.M."/>
            <person name="Jeon C.O."/>
        </authorList>
    </citation>
    <scope>NUCLEOTIDE SEQUENCE</scope>
    <source>
        <strain evidence="1">R24</strain>
    </source>
</reference>
<dbReference type="RefSeq" id="WP_173947974.1">
    <property type="nucleotide sequence ID" value="NZ_CP102845.1"/>
</dbReference>
<sequence>MTEKPTHGIAPKDMPTFVQSGYAVRLDEHPLYCLLLAAMERNPKQEGTRQMLQVIYAMMLSSAFIDGLTWQKFDRYIEELLEHYLQLNGSSWTLFRNAAKKLNADAERHLALARERRGRSERRSMLEGETIYPS</sequence>
<name>A0ABY5RMM9_9HYPH</name>
<evidence type="ECO:0008006" key="3">
    <source>
        <dbReference type="Google" id="ProtNLM"/>
    </source>
</evidence>
<accession>A0ABY5RMM9</accession>
<dbReference type="EMBL" id="CP102845">
    <property type="protein sequence ID" value="UVF18483.1"/>
    <property type="molecule type" value="Genomic_DNA"/>
</dbReference>
<keyword evidence="2" id="KW-1185">Reference proteome</keyword>
<protein>
    <recommendedName>
        <fullName evidence="3">Fork-head domain-containing protein</fullName>
    </recommendedName>
</protein>
<dbReference type="Proteomes" id="UP001017257">
    <property type="component" value="Chromosome"/>
</dbReference>
<gene>
    <name evidence="1" type="ORF">HPT29_018600</name>
</gene>
<organism evidence="1 2">
    <name type="scientific">Microvirga terrae</name>
    <dbReference type="NCBI Taxonomy" id="2740529"/>
    <lineage>
        <taxon>Bacteria</taxon>
        <taxon>Pseudomonadati</taxon>
        <taxon>Pseudomonadota</taxon>
        <taxon>Alphaproteobacteria</taxon>
        <taxon>Hyphomicrobiales</taxon>
        <taxon>Methylobacteriaceae</taxon>
        <taxon>Microvirga</taxon>
    </lineage>
</organism>
<evidence type="ECO:0000313" key="2">
    <source>
        <dbReference type="Proteomes" id="UP001017257"/>
    </source>
</evidence>
<proteinExistence type="predicted"/>